<evidence type="ECO:0000313" key="1">
    <source>
        <dbReference type="EMBL" id="KIL61801.1"/>
    </source>
</evidence>
<proteinExistence type="predicted"/>
<name>A0A0C2WY84_AMAMK</name>
<organism evidence="1 2">
    <name type="scientific">Amanita muscaria (strain Koide BX008)</name>
    <dbReference type="NCBI Taxonomy" id="946122"/>
    <lineage>
        <taxon>Eukaryota</taxon>
        <taxon>Fungi</taxon>
        <taxon>Dikarya</taxon>
        <taxon>Basidiomycota</taxon>
        <taxon>Agaricomycotina</taxon>
        <taxon>Agaricomycetes</taxon>
        <taxon>Agaricomycetidae</taxon>
        <taxon>Agaricales</taxon>
        <taxon>Pluteineae</taxon>
        <taxon>Amanitaceae</taxon>
        <taxon>Amanita</taxon>
    </lineage>
</organism>
<gene>
    <name evidence="1" type="ORF">M378DRAFT_166433</name>
</gene>
<dbReference type="InParanoid" id="A0A0C2WY84"/>
<dbReference type="AlphaFoldDB" id="A0A0C2WY84"/>
<keyword evidence="2" id="KW-1185">Reference proteome</keyword>
<evidence type="ECO:0000313" key="2">
    <source>
        <dbReference type="Proteomes" id="UP000054549"/>
    </source>
</evidence>
<protein>
    <submittedName>
        <fullName evidence="1">Uncharacterized protein</fullName>
    </submittedName>
</protein>
<sequence length="51" mass="5322">MLGGDAVGRKLGEKPTGSAALPVICDVSDKERPWIVCGVGNATFDGFLLFL</sequence>
<reference evidence="1 2" key="1">
    <citation type="submission" date="2014-04" db="EMBL/GenBank/DDBJ databases">
        <title>Evolutionary Origins and Diversification of the Mycorrhizal Mutualists.</title>
        <authorList>
            <consortium name="DOE Joint Genome Institute"/>
            <consortium name="Mycorrhizal Genomics Consortium"/>
            <person name="Kohler A."/>
            <person name="Kuo A."/>
            <person name="Nagy L.G."/>
            <person name="Floudas D."/>
            <person name="Copeland A."/>
            <person name="Barry K.W."/>
            <person name="Cichocki N."/>
            <person name="Veneault-Fourrey C."/>
            <person name="LaButti K."/>
            <person name="Lindquist E.A."/>
            <person name="Lipzen A."/>
            <person name="Lundell T."/>
            <person name="Morin E."/>
            <person name="Murat C."/>
            <person name="Riley R."/>
            <person name="Ohm R."/>
            <person name="Sun H."/>
            <person name="Tunlid A."/>
            <person name="Henrissat B."/>
            <person name="Grigoriev I.V."/>
            <person name="Hibbett D.S."/>
            <person name="Martin F."/>
        </authorList>
    </citation>
    <scope>NUCLEOTIDE SEQUENCE [LARGE SCALE GENOMIC DNA]</scope>
    <source>
        <strain evidence="1 2">Koide BX008</strain>
    </source>
</reference>
<dbReference type="Proteomes" id="UP000054549">
    <property type="component" value="Unassembled WGS sequence"/>
</dbReference>
<dbReference type="HOGENOM" id="CLU_3105891_0_0_1"/>
<dbReference type="EMBL" id="KN818279">
    <property type="protein sequence ID" value="KIL61801.1"/>
    <property type="molecule type" value="Genomic_DNA"/>
</dbReference>
<accession>A0A0C2WY84</accession>